<dbReference type="Proteomes" id="UP000327148">
    <property type="component" value="Unassembled WGS sequence"/>
</dbReference>
<proteinExistence type="inferred from homology"/>
<dbReference type="InterPro" id="IPR036291">
    <property type="entry name" value="NAD(P)-bd_dom_sf"/>
</dbReference>
<dbReference type="GO" id="GO:0008206">
    <property type="term" value="P:bile acid metabolic process"/>
    <property type="evidence" value="ECO:0007669"/>
    <property type="project" value="UniProtKB-ARBA"/>
</dbReference>
<gene>
    <name evidence="3" type="ORF">F6I03_05195</name>
</gene>
<organism evidence="3 4">
    <name type="scientific">Aerococcus sanguinicola</name>
    <dbReference type="NCBI Taxonomy" id="119206"/>
    <lineage>
        <taxon>Bacteria</taxon>
        <taxon>Bacillati</taxon>
        <taxon>Bacillota</taxon>
        <taxon>Bacilli</taxon>
        <taxon>Lactobacillales</taxon>
        <taxon>Aerococcaceae</taxon>
        <taxon>Aerococcus</taxon>
    </lineage>
</organism>
<dbReference type="InterPro" id="IPR051122">
    <property type="entry name" value="SDR_DHRS6-like"/>
</dbReference>
<dbReference type="PANTHER" id="PTHR43477">
    <property type="entry name" value="DIHYDROANTICAPSIN 7-DEHYDROGENASE"/>
    <property type="match status" value="1"/>
</dbReference>
<evidence type="ECO:0000313" key="4">
    <source>
        <dbReference type="Proteomes" id="UP000327148"/>
    </source>
</evidence>
<dbReference type="EMBL" id="VYWO01000002">
    <property type="protein sequence ID" value="KAA9301266.1"/>
    <property type="molecule type" value="Genomic_DNA"/>
</dbReference>
<dbReference type="CDD" id="cd05233">
    <property type="entry name" value="SDR_c"/>
    <property type="match status" value="1"/>
</dbReference>
<dbReference type="FunFam" id="3.40.50.720:FF:000084">
    <property type="entry name" value="Short-chain dehydrogenase reductase"/>
    <property type="match status" value="1"/>
</dbReference>
<comment type="caution">
    <text evidence="3">The sequence shown here is derived from an EMBL/GenBank/DDBJ whole genome shotgun (WGS) entry which is preliminary data.</text>
</comment>
<dbReference type="STRING" id="119206.AWM72_03575"/>
<comment type="similarity">
    <text evidence="1">Belongs to the short-chain dehydrogenases/reductases (SDR) family.</text>
</comment>
<dbReference type="PROSITE" id="PS00061">
    <property type="entry name" value="ADH_SHORT"/>
    <property type="match status" value="1"/>
</dbReference>
<dbReference type="PANTHER" id="PTHR43477:SF1">
    <property type="entry name" value="DIHYDROANTICAPSIN 7-DEHYDROGENASE"/>
    <property type="match status" value="1"/>
</dbReference>
<keyword evidence="2" id="KW-0560">Oxidoreductase</keyword>
<dbReference type="PRINTS" id="PR00080">
    <property type="entry name" value="SDRFAMILY"/>
</dbReference>
<reference evidence="3 4" key="1">
    <citation type="submission" date="2019-09" db="EMBL/GenBank/DDBJ databases">
        <title>Draft genome sequence assemblies of isolates from the urinary tract.</title>
        <authorList>
            <person name="Mores C.R."/>
            <person name="Putonti C."/>
            <person name="Wolfe A.J."/>
        </authorList>
    </citation>
    <scope>NUCLEOTIDE SEQUENCE [LARGE SCALE GENOMIC DNA]</scope>
    <source>
        <strain evidence="3 4">UMB623</strain>
    </source>
</reference>
<name>A0A5N1GLS7_9LACT</name>
<dbReference type="GO" id="GO:0016491">
    <property type="term" value="F:oxidoreductase activity"/>
    <property type="evidence" value="ECO:0007669"/>
    <property type="project" value="UniProtKB-KW"/>
</dbReference>
<dbReference type="Pfam" id="PF13561">
    <property type="entry name" value="adh_short_C2"/>
    <property type="match status" value="1"/>
</dbReference>
<evidence type="ECO:0000256" key="1">
    <source>
        <dbReference type="ARBA" id="ARBA00006484"/>
    </source>
</evidence>
<sequence>MVSFQSFTQAKPLRQPLKVLVTGAASGIGQAQAQAFLEAGHQILAVDRAPMDWLAPSSQVRTCQVDLSQPEAQESISQLLAEGGGLDVLCNTAGILDDYLPLAETSLDCWQEVFQTNVDSLFYVTQAALPYLLAAPSSRVINMASIAGLTAGGGGIAYTAAKHAIVGFTKQLAYDYASQGLRANAIAPGAVATPMNAKDFQGEAELARWVADQTPTKRWANPEEIAALTLFLASDGADYIQGAVIPVDGGWLIR</sequence>
<dbReference type="InterPro" id="IPR002347">
    <property type="entry name" value="SDR_fam"/>
</dbReference>
<dbReference type="NCBIfam" id="NF005118">
    <property type="entry name" value="PRK06550.1"/>
    <property type="match status" value="1"/>
</dbReference>
<dbReference type="InterPro" id="IPR020904">
    <property type="entry name" value="Sc_DH/Rdtase_CS"/>
</dbReference>
<dbReference type="PRINTS" id="PR00081">
    <property type="entry name" value="GDHRDH"/>
</dbReference>
<dbReference type="SUPFAM" id="SSF51735">
    <property type="entry name" value="NAD(P)-binding Rossmann-fold domains"/>
    <property type="match status" value="1"/>
</dbReference>
<dbReference type="OrthoDB" id="9803333at2"/>
<evidence type="ECO:0000313" key="3">
    <source>
        <dbReference type="EMBL" id="KAA9301266.1"/>
    </source>
</evidence>
<evidence type="ECO:0000256" key="2">
    <source>
        <dbReference type="ARBA" id="ARBA00023002"/>
    </source>
</evidence>
<dbReference type="AlphaFoldDB" id="A0A5N1GLS7"/>
<dbReference type="Gene3D" id="3.40.50.720">
    <property type="entry name" value="NAD(P)-binding Rossmann-like Domain"/>
    <property type="match status" value="1"/>
</dbReference>
<protein>
    <submittedName>
        <fullName evidence="3">3-oxoacyl-ACP reductase</fullName>
    </submittedName>
</protein>
<accession>A0A5N1GLS7</accession>
<dbReference type="RefSeq" id="WP_070431336.1">
    <property type="nucleotide sequence ID" value="NZ_VYWO01000002.1"/>
</dbReference>